<dbReference type="OrthoDB" id="1713818at2759"/>
<evidence type="ECO:0000313" key="1">
    <source>
        <dbReference type="EMBL" id="KAF9679980.1"/>
    </source>
</evidence>
<dbReference type="Proteomes" id="UP000657918">
    <property type="component" value="Unassembled WGS sequence"/>
</dbReference>
<proteinExistence type="predicted"/>
<organism evidence="1 2">
    <name type="scientific">Salix dunnii</name>
    <dbReference type="NCBI Taxonomy" id="1413687"/>
    <lineage>
        <taxon>Eukaryota</taxon>
        <taxon>Viridiplantae</taxon>
        <taxon>Streptophyta</taxon>
        <taxon>Embryophyta</taxon>
        <taxon>Tracheophyta</taxon>
        <taxon>Spermatophyta</taxon>
        <taxon>Magnoliopsida</taxon>
        <taxon>eudicotyledons</taxon>
        <taxon>Gunneridae</taxon>
        <taxon>Pentapetalae</taxon>
        <taxon>rosids</taxon>
        <taxon>fabids</taxon>
        <taxon>Malpighiales</taxon>
        <taxon>Salicaceae</taxon>
        <taxon>Saliceae</taxon>
        <taxon>Salix</taxon>
    </lineage>
</organism>
<dbReference type="InterPro" id="IPR011990">
    <property type="entry name" value="TPR-like_helical_dom_sf"/>
</dbReference>
<reference evidence="1 2" key="1">
    <citation type="submission" date="2020-10" db="EMBL/GenBank/DDBJ databases">
        <title>Plant Genome Project.</title>
        <authorList>
            <person name="Zhang R.-G."/>
        </authorList>
    </citation>
    <scope>NUCLEOTIDE SEQUENCE [LARGE SCALE GENOMIC DNA]</scope>
    <source>
        <strain evidence="1">FAFU-HL-1</strain>
        <tissue evidence="1">Leaf</tissue>
    </source>
</reference>
<dbReference type="Gene3D" id="1.25.40.10">
    <property type="entry name" value="Tetratricopeptide repeat domain"/>
    <property type="match status" value="1"/>
</dbReference>
<gene>
    <name evidence="1" type="ORF">SADUNF_Sadunf06G0072400</name>
</gene>
<name>A0A835JYS2_9ROSI</name>
<sequence length="145" mass="16403">MGKENLRVAWVANRALQFPASTINLDTMSDVVGVVIPRPLKVWEAHPALVKAMYPRGLAYLDVGIFEEARGDFEMMMKADKSFEPDATAASKKPEQKLLHFITCFDKQDVEKKARRQFKGLLTRCPGKLLILERITGEEHSTNEN</sequence>
<dbReference type="AlphaFoldDB" id="A0A835JYS2"/>
<evidence type="ECO:0000313" key="2">
    <source>
        <dbReference type="Proteomes" id="UP000657918"/>
    </source>
</evidence>
<accession>A0A835JYS2</accession>
<protein>
    <submittedName>
        <fullName evidence="1">Uncharacterized protein</fullName>
    </submittedName>
</protein>
<dbReference type="EMBL" id="JADGMS010000006">
    <property type="protein sequence ID" value="KAF9679980.1"/>
    <property type="molecule type" value="Genomic_DNA"/>
</dbReference>
<comment type="caution">
    <text evidence="1">The sequence shown here is derived from an EMBL/GenBank/DDBJ whole genome shotgun (WGS) entry which is preliminary data.</text>
</comment>
<keyword evidence="2" id="KW-1185">Reference proteome</keyword>